<dbReference type="PANTHER" id="PTHR28071">
    <property type="entry name" value="REDOX PROTEIN FMP46, MITOCHONDRIAL-RELATED"/>
    <property type="match status" value="1"/>
</dbReference>
<dbReference type="SUPFAM" id="SSF52833">
    <property type="entry name" value="Thioredoxin-like"/>
    <property type="match status" value="1"/>
</dbReference>
<evidence type="ECO:0000256" key="5">
    <source>
        <dbReference type="ARBA" id="ARBA00023002"/>
    </source>
</evidence>
<evidence type="ECO:0000256" key="1">
    <source>
        <dbReference type="ARBA" id="ARBA00002963"/>
    </source>
</evidence>
<reference evidence="8 9" key="1">
    <citation type="submission" date="2020-07" db="EMBL/GenBank/DDBJ databases">
        <title>Comparative genomics of pyrophilous fungi reveals a link between fire events and developmental genes.</title>
        <authorList>
            <consortium name="DOE Joint Genome Institute"/>
            <person name="Steindorff A.S."/>
            <person name="Carver A."/>
            <person name="Calhoun S."/>
            <person name="Stillman K."/>
            <person name="Liu H."/>
            <person name="Lipzen A."/>
            <person name="Pangilinan J."/>
            <person name="Labutti K."/>
            <person name="Bruns T.D."/>
            <person name="Grigoriev I.V."/>
        </authorList>
    </citation>
    <scope>NUCLEOTIDE SEQUENCE [LARGE SCALE GENOMIC DNA]</scope>
    <source>
        <strain evidence="8 9">CBS 144469</strain>
    </source>
</reference>
<evidence type="ECO:0000256" key="7">
    <source>
        <dbReference type="SAM" id="MobiDB-lite"/>
    </source>
</evidence>
<comment type="similarity">
    <text evidence="3">Belongs to the FMP46 family.</text>
</comment>
<dbReference type="Proteomes" id="UP000521943">
    <property type="component" value="Unassembled WGS sequence"/>
</dbReference>
<comment type="subcellular location">
    <subcellularLocation>
        <location evidence="2">Mitochondrion</location>
    </subcellularLocation>
</comment>
<proteinExistence type="inferred from homology"/>
<gene>
    <name evidence="8" type="ORF">DFP72DRAFT_925706</name>
</gene>
<keyword evidence="5" id="KW-0560">Oxidoreductase</keyword>
<evidence type="ECO:0000256" key="3">
    <source>
        <dbReference type="ARBA" id="ARBA00009734"/>
    </source>
</evidence>
<dbReference type="GO" id="GO:0016491">
    <property type="term" value="F:oxidoreductase activity"/>
    <property type="evidence" value="ECO:0007669"/>
    <property type="project" value="UniProtKB-KW"/>
</dbReference>
<dbReference type="Pfam" id="PF07955">
    <property type="entry name" value="DUF1687"/>
    <property type="match status" value="1"/>
</dbReference>
<accession>A0A8H6HEM1</accession>
<protein>
    <submittedName>
        <fullName evidence="8">Thioredoxin-like protein</fullName>
    </submittedName>
</protein>
<evidence type="ECO:0000313" key="8">
    <source>
        <dbReference type="EMBL" id="KAF6745629.1"/>
    </source>
</evidence>
<dbReference type="GO" id="GO:0005739">
    <property type="term" value="C:mitochondrion"/>
    <property type="evidence" value="ECO:0007669"/>
    <property type="project" value="UniProtKB-SubCell"/>
</dbReference>
<evidence type="ECO:0000313" key="9">
    <source>
        <dbReference type="Proteomes" id="UP000521943"/>
    </source>
</evidence>
<evidence type="ECO:0000256" key="4">
    <source>
        <dbReference type="ARBA" id="ARBA00022946"/>
    </source>
</evidence>
<comment type="function">
    <text evidence="1">Putative mitochondrial redox protein which could be involved in the reduction of small toxic molecules.</text>
</comment>
<comment type="caution">
    <text evidence="8">The sequence shown here is derived from an EMBL/GenBank/DDBJ whole genome shotgun (WGS) entry which is preliminary data.</text>
</comment>
<keyword evidence="4" id="KW-0809">Transit peptide</keyword>
<dbReference type="AlphaFoldDB" id="A0A8H6HEM1"/>
<feature type="region of interest" description="Disordered" evidence="7">
    <location>
        <begin position="140"/>
        <end position="159"/>
    </location>
</feature>
<organism evidence="8 9">
    <name type="scientific">Ephemerocybe angulata</name>
    <dbReference type="NCBI Taxonomy" id="980116"/>
    <lineage>
        <taxon>Eukaryota</taxon>
        <taxon>Fungi</taxon>
        <taxon>Dikarya</taxon>
        <taxon>Basidiomycota</taxon>
        <taxon>Agaricomycotina</taxon>
        <taxon>Agaricomycetes</taxon>
        <taxon>Agaricomycetidae</taxon>
        <taxon>Agaricales</taxon>
        <taxon>Agaricineae</taxon>
        <taxon>Psathyrellaceae</taxon>
        <taxon>Ephemerocybe</taxon>
    </lineage>
</organism>
<feature type="region of interest" description="Disordered" evidence="7">
    <location>
        <begin position="1"/>
        <end position="24"/>
    </location>
</feature>
<sequence length="159" mass="17392">MFNSFKRKPPQISIFHHPSSPPSAKAVDLLKRAKTSPYPPTQPTASPLEYELDIVEGPPTADQLRTILSYMPSKATSPSMALLSAHPSASEASGKGVKEIAELASRNPKALKWPVVVDWDDGKATVGSVDGVKEILEALRRKRDEGEKEEDTKPKGWFT</sequence>
<dbReference type="OrthoDB" id="59229at2759"/>
<evidence type="ECO:0000256" key="2">
    <source>
        <dbReference type="ARBA" id="ARBA00004173"/>
    </source>
</evidence>
<evidence type="ECO:0000256" key="6">
    <source>
        <dbReference type="ARBA" id="ARBA00023128"/>
    </source>
</evidence>
<dbReference type="InterPro" id="IPR012882">
    <property type="entry name" value="Fmp46"/>
</dbReference>
<dbReference type="EMBL" id="JACGCI010000104">
    <property type="protein sequence ID" value="KAF6745629.1"/>
    <property type="molecule type" value="Genomic_DNA"/>
</dbReference>
<dbReference type="PANTHER" id="PTHR28071:SF1">
    <property type="entry name" value="REDOX PROTEIN FMP46, MITOCHONDRIAL-RELATED"/>
    <property type="match status" value="1"/>
</dbReference>
<dbReference type="Gene3D" id="3.40.30.10">
    <property type="entry name" value="Glutaredoxin"/>
    <property type="match status" value="1"/>
</dbReference>
<keyword evidence="6" id="KW-0496">Mitochondrion</keyword>
<keyword evidence="9" id="KW-1185">Reference proteome</keyword>
<name>A0A8H6HEM1_9AGAR</name>
<dbReference type="InterPro" id="IPR036249">
    <property type="entry name" value="Thioredoxin-like_sf"/>
</dbReference>